<dbReference type="SMART" id="SM00494">
    <property type="entry name" value="ChtBD2"/>
    <property type="match status" value="1"/>
</dbReference>
<dbReference type="GO" id="GO:0008061">
    <property type="term" value="F:chitin binding"/>
    <property type="evidence" value="ECO:0007669"/>
    <property type="project" value="InterPro"/>
</dbReference>
<evidence type="ECO:0000259" key="2">
    <source>
        <dbReference type="PROSITE" id="PS50940"/>
    </source>
</evidence>
<feature type="compositionally biased region" description="Low complexity" evidence="1">
    <location>
        <begin position="665"/>
        <end position="680"/>
    </location>
</feature>
<dbReference type="Proteomes" id="UP000668214">
    <property type="component" value="Unassembled WGS sequence"/>
</dbReference>
<dbReference type="InterPro" id="IPR052976">
    <property type="entry name" value="Scoloptoxin-like"/>
</dbReference>
<protein>
    <submittedName>
        <fullName evidence="3">CSP protein</fullName>
    </submittedName>
</protein>
<dbReference type="EMBL" id="JAANIA010001497">
    <property type="protein sequence ID" value="KAG5320160.1"/>
    <property type="molecule type" value="Genomic_DNA"/>
</dbReference>
<feature type="non-terminal residue" evidence="3">
    <location>
        <position position="1"/>
    </location>
</feature>
<feature type="compositionally biased region" description="Low complexity" evidence="1">
    <location>
        <begin position="480"/>
        <end position="498"/>
    </location>
</feature>
<feature type="compositionally biased region" description="Gly residues" evidence="1">
    <location>
        <begin position="568"/>
        <end position="580"/>
    </location>
</feature>
<feature type="compositionally biased region" description="Low complexity" evidence="1">
    <location>
        <begin position="550"/>
        <end position="567"/>
    </location>
</feature>
<feature type="region of interest" description="Disordered" evidence="1">
    <location>
        <begin position="474"/>
        <end position="742"/>
    </location>
</feature>
<dbReference type="GO" id="GO:0005576">
    <property type="term" value="C:extracellular region"/>
    <property type="evidence" value="ECO:0007669"/>
    <property type="project" value="InterPro"/>
</dbReference>
<dbReference type="PANTHER" id="PTHR22933">
    <property type="entry name" value="FI18007P1-RELATED"/>
    <property type="match status" value="1"/>
</dbReference>
<dbReference type="Pfam" id="PF01607">
    <property type="entry name" value="CBM_14"/>
    <property type="match status" value="1"/>
</dbReference>
<dbReference type="InterPro" id="IPR002557">
    <property type="entry name" value="Chitin-bd_dom"/>
</dbReference>
<reference evidence="3" key="1">
    <citation type="submission" date="2020-02" db="EMBL/GenBank/DDBJ databases">
        <title>Relaxed selection underlies rapid genomic changes in the transitions from sociality to social parasitism in ants.</title>
        <authorList>
            <person name="Bi X."/>
        </authorList>
    </citation>
    <scope>NUCLEOTIDE SEQUENCE</scope>
    <source>
        <strain evidence="3">BGI-DK2014c</strain>
        <tissue evidence="3">Whole body</tissue>
    </source>
</reference>
<feature type="compositionally biased region" description="Low complexity" evidence="1">
    <location>
        <begin position="509"/>
        <end position="523"/>
    </location>
</feature>
<sequence length="742" mass="75746">MSAGAHPWWGRISTWGAIKDIYADEVTSTISYCLDLPQHCGVFCTYGSVGLAHSLRVLAPANMRLRLLWIGKIKVILVQDIGTSSNTWEELTKSDARNVAAISVGFPLEKTERLAEIAVSWTEKRKFAICDVSQRQADDEGYNYPRPTNQLIPGTSGGGTGKPGGFPTAPGGYPSGGPGTPGVPGEQGVPGGQPGRPGGYPSGPPGFPGRPGVLVGKNLPDIRVVGLARENQDIPLVGRVDKDQVEDTLAVKLLEVIPVKHKNLVARKVDILVEGQELAILEVLKNHLVVQAFREDIQEKKMVFKVLVHKGPQGPGGFPGGPGPQAPGPQGPGGFPGGPGPQAPGFPETGHPVGPGGPGEYTHEDEGTYDKGDYSAIPGEPGRDYPIYSEIPETSFRCDAQQFPGYYADVEAQCQVFHICVNNNTYDFLCPNGTIFHQQFFVCVWWNQFDCNSAPSLYYLNENIYDYTIMGTQGQGAAGPSGPSTYPGGPGVPSDPGGPSYPGGPGAPSGPNYPGGPSASGGPSFPGGPGAPSGPSYPGVPQRSGYPAEGPQGPSRSQGPSGPQGPSRPGGPGYPGGPGAPSGPGPQGPSGRPGPGYLGPPLGPSGPQGPQRPGGPGYPGRPQGPSGPTGPSTRPQGPSSPGYPAPGGPSPGYPAPGGPSPGYPGQPQGPTGPQGPSFPGAPGHTQGPNGPNGYPSGSPSGPAFPSGSSGSGGIPGKPETGSPFPPQGPAKPDREYLPPRIG</sequence>
<name>A0A836JNG0_9HYME</name>
<feature type="non-terminal residue" evidence="3">
    <location>
        <position position="742"/>
    </location>
</feature>
<feature type="compositionally biased region" description="Gly residues" evidence="1">
    <location>
        <begin position="188"/>
        <end position="201"/>
    </location>
</feature>
<feature type="domain" description="Chitin-binding type-2" evidence="2">
    <location>
        <begin position="395"/>
        <end position="453"/>
    </location>
</feature>
<gene>
    <name evidence="3" type="primary">Csp_1</name>
    <name evidence="3" type="ORF">G6Z78_0011672</name>
</gene>
<dbReference type="InterPro" id="IPR036508">
    <property type="entry name" value="Chitin-bd_dom_sf"/>
</dbReference>
<feature type="compositionally biased region" description="Basic and acidic residues" evidence="1">
    <location>
        <begin position="361"/>
        <end position="373"/>
    </location>
</feature>
<dbReference type="PANTHER" id="PTHR22933:SF43">
    <property type="entry name" value="LP10131P"/>
    <property type="match status" value="1"/>
</dbReference>
<comment type="caution">
    <text evidence="3">The sequence shown here is derived from an EMBL/GenBank/DDBJ whole genome shotgun (WGS) entry which is preliminary data.</text>
</comment>
<dbReference type="PROSITE" id="PS50940">
    <property type="entry name" value="CHIT_BIND_II"/>
    <property type="match status" value="1"/>
</dbReference>
<feature type="compositionally biased region" description="Low complexity" evidence="1">
    <location>
        <begin position="620"/>
        <end position="640"/>
    </location>
</feature>
<feature type="compositionally biased region" description="Pro residues" evidence="1">
    <location>
        <begin position="641"/>
        <end position="664"/>
    </location>
</feature>
<dbReference type="Gene3D" id="2.170.140.10">
    <property type="entry name" value="Chitin binding domain"/>
    <property type="match status" value="1"/>
</dbReference>
<feature type="compositionally biased region" description="Low complexity" evidence="1">
    <location>
        <begin position="687"/>
        <end position="708"/>
    </location>
</feature>
<dbReference type="SUPFAM" id="SSF57625">
    <property type="entry name" value="Invertebrate chitin-binding proteins"/>
    <property type="match status" value="1"/>
</dbReference>
<organism evidence="3 4">
    <name type="scientific">Pseudoatta argentina</name>
    <dbReference type="NCBI Taxonomy" id="621737"/>
    <lineage>
        <taxon>Eukaryota</taxon>
        <taxon>Metazoa</taxon>
        <taxon>Ecdysozoa</taxon>
        <taxon>Arthropoda</taxon>
        <taxon>Hexapoda</taxon>
        <taxon>Insecta</taxon>
        <taxon>Pterygota</taxon>
        <taxon>Neoptera</taxon>
        <taxon>Endopterygota</taxon>
        <taxon>Hymenoptera</taxon>
        <taxon>Apocrita</taxon>
        <taxon>Aculeata</taxon>
        <taxon>Formicoidea</taxon>
        <taxon>Formicidae</taxon>
        <taxon>Myrmicinae</taxon>
        <taxon>Pseudoatta</taxon>
    </lineage>
</organism>
<feature type="region of interest" description="Disordered" evidence="1">
    <location>
        <begin position="151"/>
        <end position="212"/>
    </location>
</feature>
<feature type="region of interest" description="Disordered" evidence="1">
    <location>
        <begin position="313"/>
        <end position="376"/>
    </location>
</feature>
<evidence type="ECO:0000313" key="4">
    <source>
        <dbReference type="Proteomes" id="UP000668214"/>
    </source>
</evidence>
<evidence type="ECO:0000256" key="1">
    <source>
        <dbReference type="SAM" id="MobiDB-lite"/>
    </source>
</evidence>
<dbReference type="AlphaFoldDB" id="A0A836JNG0"/>
<accession>A0A836JNG0</accession>
<feature type="compositionally biased region" description="Basic and acidic residues" evidence="1">
    <location>
        <begin position="731"/>
        <end position="742"/>
    </location>
</feature>
<feature type="compositionally biased region" description="Gly residues" evidence="1">
    <location>
        <begin position="155"/>
        <end position="164"/>
    </location>
</feature>
<proteinExistence type="predicted"/>
<feature type="compositionally biased region" description="Pro residues" evidence="1">
    <location>
        <begin position="321"/>
        <end position="330"/>
    </location>
</feature>
<evidence type="ECO:0000313" key="3">
    <source>
        <dbReference type="EMBL" id="KAG5320160.1"/>
    </source>
</evidence>
<keyword evidence="4" id="KW-1185">Reference proteome</keyword>
<feature type="compositionally biased region" description="Gly residues" evidence="1">
    <location>
        <begin position="173"/>
        <end position="182"/>
    </location>
</feature>